<dbReference type="Proteomes" id="UP001286313">
    <property type="component" value="Unassembled WGS sequence"/>
</dbReference>
<comment type="caution">
    <text evidence="1">The sequence shown here is derived from an EMBL/GenBank/DDBJ whole genome shotgun (WGS) entry which is preliminary data.</text>
</comment>
<dbReference type="Gene3D" id="3.50.30.50">
    <property type="entry name" value="Putative cyclase"/>
    <property type="match status" value="1"/>
</dbReference>
<dbReference type="SUPFAM" id="SSF102198">
    <property type="entry name" value="Putative cyclase"/>
    <property type="match status" value="1"/>
</dbReference>
<dbReference type="GO" id="GO:0019441">
    <property type="term" value="P:L-tryptophan catabolic process to kynurenine"/>
    <property type="evidence" value="ECO:0007669"/>
    <property type="project" value="InterPro"/>
</dbReference>
<sequence length="85" mass="8828">MGSTLSCTNLIGIRRKESASCSGHRSGHALTRPQGLHTLPITSSFALCLQELPTTGFQLTVMPVKVEGGGGAPVRIIATIPDVDA</sequence>
<evidence type="ECO:0000313" key="2">
    <source>
        <dbReference type="Proteomes" id="UP001286313"/>
    </source>
</evidence>
<dbReference type="InterPro" id="IPR037175">
    <property type="entry name" value="KFase_sf"/>
</dbReference>
<name>A0AAE1F3P3_PETCI</name>
<keyword evidence="2" id="KW-1185">Reference proteome</keyword>
<reference evidence="1" key="1">
    <citation type="submission" date="2023-10" db="EMBL/GenBank/DDBJ databases">
        <title>Genome assemblies of two species of porcelain crab, Petrolisthes cinctipes and Petrolisthes manimaculis (Anomura: Porcellanidae).</title>
        <authorList>
            <person name="Angst P."/>
        </authorList>
    </citation>
    <scope>NUCLEOTIDE SEQUENCE</scope>
    <source>
        <strain evidence="1">PB745_01</strain>
        <tissue evidence="1">Gill</tissue>
    </source>
</reference>
<dbReference type="AlphaFoldDB" id="A0AAE1F3P3"/>
<gene>
    <name evidence="1" type="ORF">Pcinc_028125</name>
</gene>
<dbReference type="EMBL" id="JAWQEG010003414">
    <property type="protein sequence ID" value="KAK3866344.1"/>
    <property type="molecule type" value="Genomic_DNA"/>
</dbReference>
<organism evidence="1 2">
    <name type="scientific">Petrolisthes cinctipes</name>
    <name type="common">Flat porcelain crab</name>
    <dbReference type="NCBI Taxonomy" id="88211"/>
    <lineage>
        <taxon>Eukaryota</taxon>
        <taxon>Metazoa</taxon>
        <taxon>Ecdysozoa</taxon>
        <taxon>Arthropoda</taxon>
        <taxon>Crustacea</taxon>
        <taxon>Multicrustacea</taxon>
        <taxon>Malacostraca</taxon>
        <taxon>Eumalacostraca</taxon>
        <taxon>Eucarida</taxon>
        <taxon>Decapoda</taxon>
        <taxon>Pleocyemata</taxon>
        <taxon>Anomura</taxon>
        <taxon>Galatheoidea</taxon>
        <taxon>Porcellanidae</taxon>
        <taxon>Petrolisthes</taxon>
    </lineage>
</organism>
<proteinExistence type="predicted"/>
<protein>
    <submittedName>
        <fullName evidence="1">Uncharacterized protein</fullName>
    </submittedName>
</protein>
<accession>A0AAE1F3P3</accession>
<evidence type="ECO:0000313" key="1">
    <source>
        <dbReference type="EMBL" id="KAK3866344.1"/>
    </source>
</evidence>
<dbReference type="GO" id="GO:0004061">
    <property type="term" value="F:arylformamidase activity"/>
    <property type="evidence" value="ECO:0007669"/>
    <property type="project" value="InterPro"/>
</dbReference>